<feature type="region of interest" description="Disordered" evidence="1">
    <location>
        <begin position="647"/>
        <end position="674"/>
    </location>
</feature>
<evidence type="ECO:0000313" key="3">
    <source>
        <dbReference type="EMBL" id="TCD70536.1"/>
    </source>
</evidence>
<feature type="region of interest" description="Disordered" evidence="1">
    <location>
        <begin position="805"/>
        <end position="838"/>
    </location>
</feature>
<feature type="compositionally biased region" description="Pro residues" evidence="1">
    <location>
        <begin position="828"/>
        <end position="837"/>
    </location>
</feature>
<proteinExistence type="predicted"/>
<evidence type="ECO:0000313" key="4">
    <source>
        <dbReference type="Proteomes" id="UP000292702"/>
    </source>
</evidence>
<name>A0A4R0RRU3_9APHY</name>
<gene>
    <name evidence="3" type="ORF">EIP91_002882</name>
</gene>
<dbReference type="AlphaFoldDB" id="A0A4R0RRU3"/>
<organism evidence="3 4">
    <name type="scientific">Steccherinum ochraceum</name>
    <dbReference type="NCBI Taxonomy" id="92696"/>
    <lineage>
        <taxon>Eukaryota</taxon>
        <taxon>Fungi</taxon>
        <taxon>Dikarya</taxon>
        <taxon>Basidiomycota</taxon>
        <taxon>Agaricomycotina</taxon>
        <taxon>Agaricomycetes</taxon>
        <taxon>Polyporales</taxon>
        <taxon>Steccherinaceae</taxon>
        <taxon>Steccherinum</taxon>
    </lineage>
</organism>
<dbReference type="GO" id="GO:1902657">
    <property type="term" value="P:protein localization to prospore membrane"/>
    <property type="evidence" value="ECO:0007669"/>
    <property type="project" value="InterPro"/>
</dbReference>
<feature type="compositionally biased region" description="Polar residues" evidence="1">
    <location>
        <begin position="182"/>
        <end position="191"/>
    </location>
</feature>
<dbReference type="PANTHER" id="PTHR28076">
    <property type="entry name" value="SPORULATION-SPECIFIC PROTEIN 71"/>
    <property type="match status" value="1"/>
</dbReference>
<feature type="region of interest" description="Disordered" evidence="1">
    <location>
        <begin position="182"/>
        <end position="227"/>
    </location>
</feature>
<sequence>MPATADDNPLLTPVTPNHERDDAHKHRRRFIGPLPESLVSQVVNPKPRKKGWFSPTAQQDHRSEVEDARLRDAVKEHALQFFLKHGGRKEDWGETTERNVREEMMRKWRDSEWGRVRKGKKEAAQNRRWVGTSFDVGVFLGVDMLNGAKSPPPEDDESVLDAYPARSGAAASTATGRETFVTAQSQLSTSPPEAGPSRPSTSLQVNVPQNGFSPHLHPDDGADPVSADSSTALLPPKIVIEDPSGRVQSEIVTRTLSSMPPLRSALSDTDGIAGGKGKGKSVHYDDATPPVEIPPEDTPAPASEVLARTGSEMDDTSAGAAEQATVENQVTWGDVIMRDRMLVRVSYTEASSVGADFDEAQDRVDPHIQSDNWMEYIVAWRKDRLELYRDHVTPGKEWLTGHKHLTFVIPLDGGTRLSIYSFIDLTFCLACPPSPLRARYKGRDLLYMTRKGTNIFVFKPKSRTRATDWVWQLWRHMGGSLPPFIEVRLPAFDTRMKIDIPGGGEGNLNSAYTIFTRSNVLALCRRALRRTRHHDIYAQQVLAQGVSLELAWRIDTALDWVWQSEDVEGKTRDWAVLCGLALKQGHKPAHLELRLKQHLPTRIHLKDGTRLDEPFAIEGFLERIRPSSQLKQSVYLSTHDGYLFSNPISHAYPPNPPGPRPDVPDAKSLHASETRRGTNQILHATGVSDMRNIVVVRRAFQSVPVQSEAVPQEAHGGNWEDREEFWARVERTDQDERDGGGEEGLAGASDKMRLRTRRSFELVLASGRVIRFETHSCADCLEWITRLRQLVSYWRKRHQVDAKQEMDLSHHVAGRPRLTPHKRRDLPECPPDQPPDPDASLPDLSTFYNWCVLDSCRAILRCGRLFGRQGLRGMYRHFFFVLVSGHIVQYRITGQSSLYRRKKTINLLDAYVCSGYLAAQHLPTGQYDPNSPPLARRYQDGLESDEAEEDTLFVLWYRSNTASLDQTLDAASHPASASGKMDVPPLAAKRKLGVFRTRSKLERDAWVWAINAEIDKTVRVAKEREGRVRQAGGLMET</sequence>
<accession>A0A4R0RRU3</accession>
<comment type="caution">
    <text evidence="3">The sequence shown here is derived from an EMBL/GenBank/DDBJ whole genome shotgun (WGS) entry which is preliminary data.</text>
</comment>
<dbReference type="InterPro" id="IPR001849">
    <property type="entry name" value="PH_domain"/>
</dbReference>
<feature type="compositionally biased region" description="Polar residues" evidence="1">
    <location>
        <begin position="198"/>
        <end position="212"/>
    </location>
</feature>
<reference evidence="3 4" key="1">
    <citation type="submission" date="2018-11" db="EMBL/GenBank/DDBJ databases">
        <title>Genome assembly of Steccherinum ochraceum LE-BIN_3174, the white-rot fungus of the Steccherinaceae family (The Residual Polyporoid clade, Polyporales, Basidiomycota).</title>
        <authorList>
            <person name="Fedorova T.V."/>
            <person name="Glazunova O.A."/>
            <person name="Landesman E.O."/>
            <person name="Moiseenko K.V."/>
            <person name="Psurtseva N.V."/>
            <person name="Savinova O.S."/>
            <person name="Shakhova N.V."/>
            <person name="Tyazhelova T.V."/>
            <person name="Vasina D.V."/>
        </authorList>
    </citation>
    <scope>NUCLEOTIDE SEQUENCE [LARGE SCALE GENOMIC DNA]</scope>
    <source>
        <strain evidence="3 4">LE-BIN_3174</strain>
    </source>
</reference>
<feature type="domain" description="PH" evidence="2">
    <location>
        <begin position="859"/>
        <end position="1017"/>
    </location>
</feature>
<dbReference type="Proteomes" id="UP000292702">
    <property type="component" value="Unassembled WGS sequence"/>
</dbReference>
<feature type="domain" description="PH" evidence="2">
    <location>
        <begin position="615"/>
        <end position="794"/>
    </location>
</feature>
<protein>
    <recommendedName>
        <fullName evidence="2">PH domain-containing protein</fullName>
    </recommendedName>
</protein>
<evidence type="ECO:0000259" key="2">
    <source>
        <dbReference type="SMART" id="SM00233"/>
    </source>
</evidence>
<dbReference type="InterPro" id="IPR040345">
    <property type="entry name" value="Mug56/Spo71"/>
</dbReference>
<dbReference type="Pfam" id="PF15404">
    <property type="entry name" value="PH_4"/>
    <property type="match status" value="1"/>
</dbReference>
<dbReference type="STRING" id="92696.A0A4R0RRU3"/>
<dbReference type="InterPro" id="IPR057379">
    <property type="entry name" value="PH_SPO71"/>
</dbReference>
<dbReference type="Pfam" id="PF23207">
    <property type="entry name" value="PH_SPO71"/>
    <property type="match status" value="1"/>
</dbReference>
<dbReference type="OrthoDB" id="5579281at2759"/>
<feature type="compositionally biased region" description="Basic and acidic residues" evidence="1">
    <location>
        <begin position="662"/>
        <end position="674"/>
    </location>
</feature>
<feature type="region of interest" description="Disordered" evidence="1">
    <location>
        <begin position="1"/>
        <end position="63"/>
    </location>
</feature>
<dbReference type="EMBL" id="RWJN01000019">
    <property type="protein sequence ID" value="TCD70536.1"/>
    <property type="molecule type" value="Genomic_DNA"/>
</dbReference>
<feature type="compositionally biased region" description="Basic residues" evidence="1">
    <location>
        <begin position="812"/>
        <end position="824"/>
    </location>
</feature>
<keyword evidence="4" id="KW-1185">Reference proteome</keyword>
<evidence type="ECO:0000256" key="1">
    <source>
        <dbReference type="SAM" id="MobiDB-lite"/>
    </source>
</evidence>
<dbReference type="InterPro" id="IPR039486">
    <property type="entry name" value="Mug56/Spo71_PH"/>
</dbReference>
<feature type="region of interest" description="Disordered" evidence="1">
    <location>
        <begin position="262"/>
        <end position="283"/>
    </location>
</feature>
<dbReference type="SMART" id="SM00233">
    <property type="entry name" value="PH"/>
    <property type="match status" value="2"/>
</dbReference>
<dbReference type="PANTHER" id="PTHR28076:SF1">
    <property type="entry name" value="PROSPORE MEMBRANE ADAPTER PROTEIN SPO71"/>
    <property type="match status" value="1"/>
</dbReference>